<keyword evidence="2" id="KW-1185">Reference proteome</keyword>
<evidence type="ECO:0000313" key="1">
    <source>
        <dbReference type="EMBL" id="KAH3874985.1"/>
    </source>
</evidence>
<dbReference type="Proteomes" id="UP000828390">
    <property type="component" value="Unassembled WGS sequence"/>
</dbReference>
<organism evidence="1 2">
    <name type="scientific">Dreissena polymorpha</name>
    <name type="common">Zebra mussel</name>
    <name type="synonym">Mytilus polymorpha</name>
    <dbReference type="NCBI Taxonomy" id="45954"/>
    <lineage>
        <taxon>Eukaryota</taxon>
        <taxon>Metazoa</taxon>
        <taxon>Spiralia</taxon>
        <taxon>Lophotrochozoa</taxon>
        <taxon>Mollusca</taxon>
        <taxon>Bivalvia</taxon>
        <taxon>Autobranchia</taxon>
        <taxon>Heteroconchia</taxon>
        <taxon>Euheterodonta</taxon>
        <taxon>Imparidentia</taxon>
        <taxon>Neoheterodontei</taxon>
        <taxon>Myida</taxon>
        <taxon>Dreissenoidea</taxon>
        <taxon>Dreissenidae</taxon>
        <taxon>Dreissena</taxon>
    </lineage>
</organism>
<name>A0A9D4MCR4_DREPO</name>
<evidence type="ECO:0000313" key="2">
    <source>
        <dbReference type="Proteomes" id="UP000828390"/>
    </source>
</evidence>
<dbReference type="EMBL" id="JAIWYP010000002">
    <property type="protein sequence ID" value="KAH3874985.1"/>
    <property type="molecule type" value="Genomic_DNA"/>
</dbReference>
<comment type="caution">
    <text evidence="1">The sequence shown here is derived from an EMBL/GenBank/DDBJ whole genome shotgun (WGS) entry which is preliminary data.</text>
</comment>
<accession>A0A9D4MCR4</accession>
<reference evidence="1" key="1">
    <citation type="journal article" date="2019" name="bioRxiv">
        <title>The Genome of the Zebra Mussel, Dreissena polymorpha: A Resource for Invasive Species Research.</title>
        <authorList>
            <person name="McCartney M.A."/>
            <person name="Auch B."/>
            <person name="Kono T."/>
            <person name="Mallez S."/>
            <person name="Zhang Y."/>
            <person name="Obille A."/>
            <person name="Becker A."/>
            <person name="Abrahante J.E."/>
            <person name="Garbe J."/>
            <person name="Badalamenti J.P."/>
            <person name="Herman A."/>
            <person name="Mangelson H."/>
            <person name="Liachko I."/>
            <person name="Sullivan S."/>
            <person name="Sone E.D."/>
            <person name="Koren S."/>
            <person name="Silverstein K.A.T."/>
            <person name="Beckman K.B."/>
            <person name="Gohl D.M."/>
        </authorList>
    </citation>
    <scope>NUCLEOTIDE SEQUENCE</scope>
    <source>
        <strain evidence="1">Duluth1</strain>
        <tissue evidence="1">Whole animal</tissue>
    </source>
</reference>
<protein>
    <submittedName>
        <fullName evidence="1">Uncharacterized protein</fullName>
    </submittedName>
</protein>
<sequence length="68" mass="8010">MKVHYAFRPYEWGILDDLMNEIPGKDNYGAEIFDDGSGETLYHYNSRVNALEKLNTAYYNRYTVFTSM</sequence>
<reference evidence="1" key="2">
    <citation type="submission" date="2020-11" db="EMBL/GenBank/DDBJ databases">
        <authorList>
            <person name="McCartney M.A."/>
            <person name="Auch B."/>
            <person name="Kono T."/>
            <person name="Mallez S."/>
            <person name="Becker A."/>
            <person name="Gohl D.M."/>
            <person name="Silverstein K.A.T."/>
            <person name="Koren S."/>
            <person name="Bechman K.B."/>
            <person name="Herman A."/>
            <person name="Abrahante J.E."/>
            <person name="Garbe J."/>
        </authorList>
    </citation>
    <scope>NUCLEOTIDE SEQUENCE</scope>
    <source>
        <strain evidence="1">Duluth1</strain>
        <tissue evidence="1">Whole animal</tissue>
    </source>
</reference>
<dbReference type="AlphaFoldDB" id="A0A9D4MCR4"/>
<gene>
    <name evidence="1" type="ORF">DPMN_038243</name>
</gene>
<proteinExistence type="predicted"/>